<dbReference type="Proteomes" id="UP000239590">
    <property type="component" value="Unassembled WGS sequence"/>
</dbReference>
<keyword evidence="2" id="KW-0808">Transferase</keyword>
<feature type="domain" description="N-acetyltransferase" evidence="1">
    <location>
        <begin position="2"/>
        <end position="133"/>
    </location>
</feature>
<dbReference type="OrthoDB" id="9775804at2"/>
<name>A0A2S7INU2_9BACT</name>
<gene>
    <name evidence="2" type="ORF">C5O19_06140</name>
</gene>
<keyword evidence="3" id="KW-1185">Reference proteome</keyword>
<dbReference type="InterPro" id="IPR053144">
    <property type="entry name" value="Acetyltransferase_Butenolide"/>
</dbReference>
<dbReference type="SUPFAM" id="SSF55729">
    <property type="entry name" value="Acyl-CoA N-acyltransferases (Nat)"/>
    <property type="match status" value="1"/>
</dbReference>
<evidence type="ECO:0000259" key="1">
    <source>
        <dbReference type="PROSITE" id="PS51186"/>
    </source>
</evidence>
<dbReference type="AlphaFoldDB" id="A0A2S7INU2"/>
<dbReference type="PANTHER" id="PTHR43233">
    <property type="entry name" value="FAMILY N-ACETYLTRANSFERASE, PUTATIVE (AFU_ORTHOLOGUE AFUA_6G03350)-RELATED"/>
    <property type="match status" value="1"/>
</dbReference>
<accession>A0A2S7INU2</accession>
<sequence>MIDYSTEKKISAETFIDLLTRSTLGERRPIADTERMQGMLDAANILVTAWDGAQLVGVSRALSDFSFCTYLADLAVDEAYQHQGIGRRLVELTHEVAGPMTSLILLAAPKAVAYYPKIGMKRSEVCFTLDRQQ</sequence>
<protein>
    <submittedName>
        <fullName evidence="2">GNAT family N-acetyltransferase</fullName>
    </submittedName>
</protein>
<comment type="caution">
    <text evidence="2">The sequence shown here is derived from an EMBL/GenBank/DDBJ whole genome shotgun (WGS) entry which is preliminary data.</text>
</comment>
<organism evidence="2 3">
    <name type="scientific">Siphonobacter curvatus</name>
    <dbReference type="NCBI Taxonomy" id="2094562"/>
    <lineage>
        <taxon>Bacteria</taxon>
        <taxon>Pseudomonadati</taxon>
        <taxon>Bacteroidota</taxon>
        <taxon>Cytophagia</taxon>
        <taxon>Cytophagales</taxon>
        <taxon>Cytophagaceae</taxon>
        <taxon>Siphonobacter</taxon>
    </lineage>
</organism>
<dbReference type="CDD" id="cd04301">
    <property type="entry name" value="NAT_SF"/>
    <property type="match status" value="1"/>
</dbReference>
<evidence type="ECO:0000313" key="3">
    <source>
        <dbReference type="Proteomes" id="UP000239590"/>
    </source>
</evidence>
<dbReference type="RefSeq" id="WP_104710564.1">
    <property type="nucleotide sequence ID" value="NZ_PTRA01000001.1"/>
</dbReference>
<evidence type="ECO:0000313" key="2">
    <source>
        <dbReference type="EMBL" id="PQA59230.1"/>
    </source>
</evidence>
<dbReference type="Gene3D" id="3.40.630.30">
    <property type="match status" value="1"/>
</dbReference>
<dbReference type="InterPro" id="IPR016181">
    <property type="entry name" value="Acyl_CoA_acyltransferase"/>
</dbReference>
<dbReference type="Pfam" id="PF13673">
    <property type="entry name" value="Acetyltransf_10"/>
    <property type="match status" value="1"/>
</dbReference>
<dbReference type="InterPro" id="IPR000182">
    <property type="entry name" value="GNAT_dom"/>
</dbReference>
<dbReference type="PANTHER" id="PTHR43233:SF1">
    <property type="entry name" value="FAMILY N-ACETYLTRANSFERASE, PUTATIVE (AFU_ORTHOLOGUE AFUA_6G03350)-RELATED"/>
    <property type="match status" value="1"/>
</dbReference>
<dbReference type="EMBL" id="PTRA01000001">
    <property type="protein sequence ID" value="PQA59230.1"/>
    <property type="molecule type" value="Genomic_DNA"/>
</dbReference>
<dbReference type="PROSITE" id="PS51186">
    <property type="entry name" value="GNAT"/>
    <property type="match status" value="1"/>
</dbReference>
<dbReference type="GO" id="GO:0016747">
    <property type="term" value="F:acyltransferase activity, transferring groups other than amino-acyl groups"/>
    <property type="evidence" value="ECO:0007669"/>
    <property type="project" value="InterPro"/>
</dbReference>
<reference evidence="3" key="1">
    <citation type="submission" date="2018-02" db="EMBL/GenBank/DDBJ databases">
        <title>Genome sequencing of Solimonas sp. HR-BB.</title>
        <authorList>
            <person name="Lee Y."/>
            <person name="Jeon C.O."/>
        </authorList>
    </citation>
    <scope>NUCLEOTIDE SEQUENCE [LARGE SCALE GENOMIC DNA]</scope>
    <source>
        <strain evidence="3">HR-U</strain>
    </source>
</reference>
<proteinExistence type="predicted"/>